<gene>
    <name evidence="1" type="ORF">OFLC_LOCUS642</name>
</gene>
<accession>A0A183GZI2</accession>
<protein>
    <submittedName>
        <fullName evidence="3">USP domain-containing protein</fullName>
    </submittedName>
</protein>
<name>A0A183GZI2_9BILA</name>
<dbReference type="AlphaFoldDB" id="A0A183GZI2"/>
<reference evidence="1 2" key="2">
    <citation type="submission" date="2018-11" db="EMBL/GenBank/DDBJ databases">
        <authorList>
            <consortium name="Pathogen Informatics"/>
        </authorList>
    </citation>
    <scope>NUCLEOTIDE SEQUENCE [LARGE SCALE GENOMIC DNA]</scope>
</reference>
<evidence type="ECO:0000313" key="3">
    <source>
        <dbReference type="WBParaSite" id="OFLC_0000064101-mRNA-1"/>
    </source>
</evidence>
<keyword evidence="2" id="KW-1185">Reference proteome</keyword>
<evidence type="ECO:0000313" key="1">
    <source>
        <dbReference type="EMBL" id="VDO26535.1"/>
    </source>
</evidence>
<dbReference type="WBParaSite" id="OFLC_0000064101-mRNA-1">
    <property type="protein sequence ID" value="OFLC_0000064101-mRNA-1"/>
    <property type="gene ID" value="OFLC_0000064101"/>
</dbReference>
<dbReference type="Proteomes" id="UP000267606">
    <property type="component" value="Unassembled WGS sequence"/>
</dbReference>
<dbReference type="EMBL" id="UZAJ01000230">
    <property type="protein sequence ID" value="VDO26535.1"/>
    <property type="molecule type" value="Genomic_DNA"/>
</dbReference>
<proteinExistence type="predicted"/>
<organism evidence="3">
    <name type="scientific">Onchocerca flexuosa</name>
    <dbReference type="NCBI Taxonomy" id="387005"/>
    <lineage>
        <taxon>Eukaryota</taxon>
        <taxon>Metazoa</taxon>
        <taxon>Ecdysozoa</taxon>
        <taxon>Nematoda</taxon>
        <taxon>Chromadorea</taxon>
        <taxon>Rhabditida</taxon>
        <taxon>Spirurina</taxon>
        <taxon>Spiruromorpha</taxon>
        <taxon>Filarioidea</taxon>
        <taxon>Onchocercidae</taxon>
        <taxon>Onchocerca</taxon>
    </lineage>
</organism>
<reference evidence="3" key="1">
    <citation type="submission" date="2016-06" db="UniProtKB">
        <authorList>
            <consortium name="WormBaseParasite"/>
        </authorList>
    </citation>
    <scope>IDENTIFICATION</scope>
</reference>
<evidence type="ECO:0000313" key="2">
    <source>
        <dbReference type="Proteomes" id="UP000267606"/>
    </source>
</evidence>
<sequence length="120" mass="14593">MLRVTLSERLARELQRSVARQEDCVRCLREEKRLHRVRRVYEEDLYLLFWENREYETFIENIESARFSRGDTIGFYKTDSVYTGKRTCRNQDRSDFSVLLNHARSPVFLYSIFINRFSHS</sequence>